<dbReference type="EMBL" id="MHPJ01000001">
    <property type="protein sequence ID" value="OGZ79569.1"/>
    <property type="molecule type" value="Genomic_DNA"/>
</dbReference>
<reference evidence="2 3" key="1">
    <citation type="journal article" date="2016" name="Nat. Commun.">
        <title>Thousands of microbial genomes shed light on interconnected biogeochemical processes in an aquifer system.</title>
        <authorList>
            <person name="Anantharaman K."/>
            <person name="Brown C.T."/>
            <person name="Hug L.A."/>
            <person name="Sharon I."/>
            <person name="Castelle C.J."/>
            <person name="Probst A.J."/>
            <person name="Thomas B.C."/>
            <person name="Singh A."/>
            <person name="Wilkins M.J."/>
            <person name="Karaoz U."/>
            <person name="Brodie E.L."/>
            <person name="Williams K.H."/>
            <person name="Hubbard S.S."/>
            <person name="Banfield J.F."/>
        </authorList>
    </citation>
    <scope>NUCLEOTIDE SEQUENCE [LARGE SCALE GENOMIC DNA]</scope>
</reference>
<organism evidence="2 3">
    <name type="scientific">Candidatus Staskawiczbacteria bacterium RIFOXYB1_FULL_37_44</name>
    <dbReference type="NCBI Taxonomy" id="1802223"/>
    <lineage>
        <taxon>Bacteria</taxon>
        <taxon>Candidatus Staskawicziibacteriota</taxon>
    </lineage>
</organism>
<gene>
    <name evidence="2" type="ORF">A2358_01235</name>
</gene>
<protein>
    <recommendedName>
        <fullName evidence="1">DUF6938 domain-containing protein</fullName>
    </recommendedName>
</protein>
<sequence length="434" mass="50177">MVYNRFNMKEKNKRAWVVAADMGYGHQRTAYPLRDIAFGEKVINANSYHGIPKKDRNIWEQTRSLYEVVSRLKRVPLIGDVSFYIMDTFQKILTYYPKRDLSKPNFALKNIFYFIKKGWGKDLIERFKKNPLPMVSTFFTPAFMAEEQNYPGQIYCVICDADISRAWVSLNPEESRIKYFASSTWTRDRLKLYGVKPENIYLTGYPLPKENIGGEDMEIVKEDMRHRILNLDPKGKYRKMYASLVDGTLGKLPEKSNHPLTIMFSIGGAGAQKEICLKAINSLAEKIKEKKVRFIIAVGTRKELAKYFAENIKDIKFDNWLRILSSDSIDDYFKDFDKALRETDVLWTKPSELSFYAGLGIPIIIAPTIGSQEDFNKRWLLHIGAGALQEDPKYTEQWFTDLLNGGDFAEIAMQGFIEIQKLGAYNIERIIFNG</sequence>
<evidence type="ECO:0000313" key="3">
    <source>
        <dbReference type="Proteomes" id="UP000178650"/>
    </source>
</evidence>
<evidence type="ECO:0000259" key="1">
    <source>
        <dbReference type="Pfam" id="PF22053"/>
    </source>
</evidence>
<evidence type="ECO:0000313" key="2">
    <source>
        <dbReference type="EMBL" id="OGZ79569.1"/>
    </source>
</evidence>
<accession>A0A1G2IXJ5</accession>
<dbReference type="AlphaFoldDB" id="A0A1G2IXJ5"/>
<comment type="caution">
    <text evidence="2">The sequence shown here is derived from an EMBL/GenBank/DDBJ whole genome shotgun (WGS) entry which is preliminary data.</text>
</comment>
<feature type="domain" description="DUF6938" evidence="1">
    <location>
        <begin position="255"/>
        <end position="316"/>
    </location>
</feature>
<name>A0A1G2IXJ5_9BACT</name>
<dbReference type="Pfam" id="PF22053">
    <property type="entry name" value="DUF6938"/>
    <property type="match status" value="1"/>
</dbReference>
<dbReference type="Proteomes" id="UP000178650">
    <property type="component" value="Unassembled WGS sequence"/>
</dbReference>
<dbReference type="STRING" id="1802223.A2358_01235"/>
<dbReference type="InterPro" id="IPR054218">
    <property type="entry name" value="DUF6938"/>
</dbReference>
<proteinExistence type="predicted"/>